<dbReference type="EC" id="6.3.4.21" evidence="3 7"/>
<dbReference type="HAMAP" id="MF_00570">
    <property type="entry name" value="NAPRTase"/>
    <property type="match status" value="1"/>
</dbReference>
<dbReference type="Proteomes" id="UP000239590">
    <property type="component" value="Unassembled WGS sequence"/>
</dbReference>
<keyword evidence="5 7" id="KW-0436">Ligase</keyword>
<evidence type="ECO:0000256" key="5">
    <source>
        <dbReference type="ARBA" id="ARBA00022598"/>
    </source>
</evidence>
<dbReference type="InterPro" id="IPR007229">
    <property type="entry name" value="Nic_PRibTrfase-Fam"/>
</dbReference>
<dbReference type="PANTHER" id="PTHR11098">
    <property type="entry name" value="NICOTINATE PHOSPHORIBOSYLTRANSFERASE"/>
    <property type="match status" value="1"/>
</dbReference>
<dbReference type="GO" id="GO:0005829">
    <property type="term" value="C:cytosol"/>
    <property type="evidence" value="ECO:0007669"/>
    <property type="project" value="TreeGrafter"/>
</dbReference>
<evidence type="ECO:0000259" key="10">
    <source>
        <dbReference type="Pfam" id="PF17767"/>
    </source>
</evidence>
<keyword evidence="12" id="KW-1185">Reference proteome</keyword>
<dbReference type="RefSeq" id="WP_104709500.1">
    <property type="nucleotide sequence ID" value="NZ_PTRA01000001.1"/>
</dbReference>
<dbReference type="InterPro" id="IPR036068">
    <property type="entry name" value="Nicotinate_pribotase-like_C"/>
</dbReference>
<dbReference type="UniPathway" id="UPA00253">
    <property type="reaction ID" value="UER00457"/>
</dbReference>
<evidence type="ECO:0000313" key="11">
    <source>
        <dbReference type="EMBL" id="PQA58271.1"/>
    </source>
</evidence>
<feature type="modified residue" description="Phosphohistidine; by autocatalysis" evidence="7">
    <location>
        <position position="216"/>
    </location>
</feature>
<dbReference type="InterPro" id="IPR041525">
    <property type="entry name" value="N/Namide_PRibTrfase"/>
</dbReference>
<organism evidence="11 12">
    <name type="scientific">Siphonobacter curvatus</name>
    <dbReference type="NCBI Taxonomy" id="2094562"/>
    <lineage>
        <taxon>Bacteria</taxon>
        <taxon>Pseudomonadati</taxon>
        <taxon>Bacteroidota</taxon>
        <taxon>Cytophagia</taxon>
        <taxon>Cytophagales</taxon>
        <taxon>Cytophagaceae</taxon>
        <taxon>Siphonobacter</taxon>
    </lineage>
</organism>
<evidence type="ECO:0000313" key="12">
    <source>
        <dbReference type="Proteomes" id="UP000239590"/>
    </source>
</evidence>
<evidence type="ECO:0000256" key="1">
    <source>
        <dbReference type="ARBA" id="ARBA00004952"/>
    </source>
</evidence>
<protein>
    <recommendedName>
        <fullName evidence="3 7">Nicotinate phosphoribosyltransferase</fullName>
        <shortName evidence="7">NAPRTase</shortName>
        <ecNumber evidence="3 7">6.3.4.21</ecNumber>
    </recommendedName>
</protein>
<feature type="domain" description="Nicotinate phosphoribosyltransferase N-terminal" evidence="10">
    <location>
        <begin position="11"/>
        <end position="129"/>
    </location>
</feature>
<comment type="pathway">
    <text evidence="1 7 8">Cofactor biosynthesis; NAD(+) biosynthesis; nicotinate D-ribonucleotide from nicotinate: step 1/1.</text>
</comment>
<keyword evidence="11" id="KW-0808">Transferase</keyword>
<dbReference type="OrthoDB" id="9771406at2"/>
<evidence type="ECO:0000256" key="7">
    <source>
        <dbReference type="HAMAP-Rule" id="MF_00570"/>
    </source>
</evidence>
<dbReference type="GO" id="GO:0034355">
    <property type="term" value="P:NAD+ biosynthetic process via the salvage pathway"/>
    <property type="evidence" value="ECO:0007669"/>
    <property type="project" value="TreeGrafter"/>
</dbReference>
<evidence type="ECO:0000256" key="2">
    <source>
        <dbReference type="ARBA" id="ARBA00010897"/>
    </source>
</evidence>
<dbReference type="NCBIfam" id="TIGR01514">
    <property type="entry name" value="NAPRTase"/>
    <property type="match status" value="1"/>
</dbReference>
<proteinExistence type="inferred from homology"/>
<evidence type="ECO:0000256" key="8">
    <source>
        <dbReference type="RuleBase" id="RU003838"/>
    </source>
</evidence>
<comment type="PTM">
    <text evidence="7 8">Transiently phosphorylated on a His residue during the reaction cycle. Phosphorylation strongly increases the affinity for substrates and increases the rate of nicotinate D-ribonucleotide production. Dephosphorylation regenerates the low-affinity form of the enzyme, leading to product release.</text>
</comment>
<accession>A0A2S7IKJ2</accession>
<dbReference type="NCBIfam" id="NF003704">
    <property type="entry name" value="PRK05321.1"/>
    <property type="match status" value="1"/>
</dbReference>
<dbReference type="Pfam" id="PF17767">
    <property type="entry name" value="NAPRTase_N"/>
    <property type="match status" value="1"/>
</dbReference>
<dbReference type="SUPFAM" id="SSF51690">
    <property type="entry name" value="Nicotinate/Quinolinate PRTase C-terminal domain-like"/>
    <property type="match status" value="1"/>
</dbReference>
<comment type="caution">
    <text evidence="11">The sequence shown here is derived from an EMBL/GenBank/DDBJ whole genome shotgun (WGS) entry which is preliminary data.</text>
</comment>
<feature type="domain" description="Nicotinate/nicotinamide phosphoribosyltransferase" evidence="9">
    <location>
        <begin position="165"/>
        <end position="381"/>
    </location>
</feature>
<reference evidence="12" key="1">
    <citation type="submission" date="2018-02" db="EMBL/GenBank/DDBJ databases">
        <title>Genome sequencing of Solimonas sp. HR-BB.</title>
        <authorList>
            <person name="Lee Y."/>
            <person name="Jeon C.O."/>
        </authorList>
    </citation>
    <scope>NUCLEOTIDE SEQUENCE [LARGE SCALE GENOMIC DNA]</scope>
    <source>
        <strain evidence="12">HR-U</strain>
    </source>
</reference>
<dbReference type="GO" id="GO:0016757">
    <property type="term" value="F:glycosyltransferase activity"/>
    <property type="evidence" value="ECO:0007669"/>
    <property type="project" value="UniProtKB-KW"/>
</dbReference>
<comment type="similarity">
    <text evidence="2 7 8">Belongs to the NAPRTase family.</text>
</comment>
<sequence length="392" mass="45182">MSVPSILPSLLDNDFYKFTMQQGVIRLFPSARARYQFINRGKHAFPPGFAKALREAVDAMASLQLTREEKHFLRVTCPYLDPVYLDFLAGYRYNPEEVHIIQTGEELEVRVEGLWYRTILWEVPLMSLICELYYQLNHLKRISDAEVIENTRQKIENYRDLNVTVAEFGTRRRHSYGVHRLVLQALQQYGAGSFVGTSNVHMAMQYQTKPIGTHAHEWFMFHAARYGFKMSNALGLEHWVQVYRGDLGIALSDTYTTDVFFQQFDKMFSKLFDGVRHDSGDPLEFTDKVIQHYQRMGINPLSKTITFSDSLNYEKVVRIAEHCRGRIGMSFGIGTSLTNDVGPKAMNIVIKMTEAQPGEGEWTEVVKLSDEKGKYTGSERMIHLAKEILHIE</sequence>
<dbReference type="SUPFAM" id="SSF54675">
    <property type="entry name" value="Nicotinate/Quinolinate PRTase N-terminal domain-like"/>
    <property type="match status" value="1"/>
</dbReference>
<keyword evidence="4 7" id="KW-0597">Phosphoprotein</keyword>
<dbReference type="Gene3D" id="3.20.140.10">
    <property type="entry name" value="nicotinate phosphoribosyltransferase"/>
    <property type="match status" value="1"/>
</dbReference>
<comment type="function">
    <text evidence="7 8">Catalyzes the synthesis of beta-nicotinate D-ribonucleotide from nicotinate and 5-phospho-D-ribose 1-phosphate at the expense of ATP.</text>
</comment>
<evidence type="ECO:0000256" key="6">
    <source>
        <dbReference type="ARBA" id="ARBA00022642"/>
    </source>
</evidence>
<evidence type="ECO:0000256" key="3">
    <source>
        <dbReference type="ARBA" id="ARBA00013236"/>
    </source>
</evidence>
<dbReference type="GO" id="GO:0004516">
    <property type="term" value="F:nicotinate phosphoribosyltransferase activity"/>
    <property type="evidence" value="ECO:0007669"/>
    <property type="project" value="UniProtKB-UniRule"/>
</dbReference>
<comment type="catalytic activity">
    <reaction evidence="7 8">
        <text>5-phospho-alpha-D-ribose 1-diphosphate + nicotinate + ATP + H2O = nicotinate beta-D-ribonucleotide + ADP + phosphate + diphosphate</text>
        <dbReference type="Rhea" id="RHEA:36163"/>
        <dbReference type="ChEBI" id="CHEBI:15377"/>
        <dbReference type="ChEBI" id="CHEBI:30616"/>
        <dbReference type="ChEBI" id="CHEBI:32544"/>
        <dbReference type="ChEBI" id="CHEBI:33019"/>
        <dbReference type="ChEBI" id="CHEBI:43474"/>
        <dbReference type="ChEBI" id="CHEBI:57502"/>
        <dbReference type="ChEBI" id="CHEBI:58017"/>
        <dbReference type="ChEBI" id="CHEBI:456216"/>
        <dbReference type="EC" id="6.3.4.21"/>
    </reaction>
</comment>
<keyword evidence="6 7" id="KW-0662">Pyridine nucleotide biosynthesis</keyword>
<gene>
    <name evidence="7 11" type="primary">pncB</name>
    <name evidence="11" type="ORF">C5O19_00910</name>
</gene>
<dbReference type="EMBL" id="PTRA01000001">
    <property type="protein sequence ID" value="PQA58271.1"/>
    <property type="molecule type" value="Genomic_DNA"/>
</dbReference>
<dbReference type="PIRSF" id="PIRSF000484">
    <property type="entry name" value="NAPRT"/>
    <property type="match status" value="1"/>
</dbReference>
<dbReference type="InterPro" id="IPR040727">
    <property type="entry name" value="NAPRTase_N"/>
</dbReference>
<evidence type="ECO:0000256" key="4">
    <source>
        <dbReference type="ARBA" id="ARBA00022553"/>
    </source>
</evidence>
<dbReference type="AlphaFoldDB" id="A0A2S7IKJ2"/>
<dbReference type="Pfam" id="PF04095">
    <property type="entry name" value="NAPRTase"/>
    <property type="match status" value="1"/>
</dbReference>
<name>A0A2S7IKJ2_9BACT</name>
<dbReference type="PANTHER" id="PTHR11098:SF1">
    <property type="entry name" value="NICOTINATE PHOSPHORIBOSYLTRANSFERASE"/>
    <property type="match status" value="1"/>
</dbReference>
<keyword evidence="11" id="KW-0328">Glycosyltransferase</keyword>
<dbReference type="InterPro" id="IPR006406">
    <property type="entry name" value="Nic_PRibTrfase"/>
</dbReference>
<evidence type="ECO:0000259" key="9">
    <source>
        <dbReference type="Pfam" id="PF04095"/>
    </source>
</evidence>